<evidence type="ECO:0000313" key="18">
    <source>
        <dbReference type="EMBL" id="MBM7620807.1"/>
    </source>
</evidence>
<evidence type="ECO:0000256" key="1">
    <source>
        <dbReference type="ARBA" id="ARBA00006401"/>
    </source>
</evidence>
<keyword evidence="15" id="KW-0216">Detoxification</keyword>
<evidence type="ECO:0000256" key="15">
    <source>
        <dbReference type="HAMAP-Rule" id="MF_01252"/>
    </source>
</evidence>
<evidence type="ECO:0000256" key="11">
    <source>
        <dbReference type="ARBA" id="ARBA00023004"/>
    </source>
</evidence>
<organism evidence="18 19">
    <name type="scientific">Sutcliffiella tianshenii</name>
    <dbReference type="NCBI Taxonomy" id="1463404"/>
    <lineage>
        <taxon>Bacteria</taxon>
        <taxon>Bacillati</taxon>
        <taxon>Bacillota</taxon>
        <taxon>Bacilli</taxon>
        <taxon>Bacillales</taxon>
        <taxon>Bacillaceae</taxon>
        <taxon>Sutcliffiella</taxon>
    </lineage>
</organism>
<dbReference type="InterPro" id="IPR017927">
    <property type="entry name" value="FAD-bd_FR_type"/>
</dbReference>
<dbReference type="CDD" id="cd14777">
    <property type="entry name" value="Yhb1-globin-like"/>
    <property type="match status" value="1"/>
</dbReference>
<keyword evidence="11 15" id="KW-0408">Iron</keyword>
<dbReference type="Pfam" id="PF00175">
    <property type="entry name" value="NAD_binding_1"/>
    <property type="match status" value="1"/>
</dbReference>
<dbReference type="InterPro" id="IPR012292">
    <property type="entry name" value="Globin/Proto"/>
</dbReference>
<dbReference type="InterPro" id="IPR000971">
    <property type="entry name" value="Globin"/>
</dbReference>
<feature type="binding site" evidence="15">
    <location>
        <position position="190"/>
    </location>
    <ligand>
        <name>FAD</name>
        <dbReference type="ChEBI" id="CHEBI:57692"/>
    </ligand>
</feature>
<dbReference type="Proteomes" id="UP000737402">
    <property type="component" value="Unassembled WGS sequence"/>
</dbReference>
<dbReference type="Gene3D" id="1.10.490.10">
    <property type="entry name" value="Globins"/>
    <property type="match status" value="1"/>
</dbReference>
<dbReference type="PANTHER" id="PTHR43396:SF3">
    <property type="entry name" value="FLAVOHEMOPROTEIN"/>
    <property type="match status" value="1"/>
</dbReference>
<feature type="binding site" evidence="15">
    <location>
        <begin position="206"/>
        <end position="209"/>
    </location>
    <ligand>
        <name>FAD</name>
        <dbReference type="ChEBI" id="CHEBI:57692"/>
    </ligand>
</feature>
<dbReference type="PRINTS" id="PR00371">
    <property type="entry name" value="FPNCR"/>
</dbReference>
<sequence>MLSKKTIEIVKSTAPVLADKGVEITTYFYKKLFENHPELLNIFNHANQSKGRQQTALANTVYAAATYIDQLEVVLPAVKQIAHKHRSLQVKPEHYPIVGEHLLLAIKEVLGDAATDEILHAWGEAYGVIAQVFIDVEQEMYQQAETSNAGWTDFKEFEVVRKEEESSVITSFYLKPADGSKVSLHKPGQYITIRVSIPGEKYLLNRQYSLSDAPNEDYYRISVKREAEFTPEGKVSNYLHDQVNAGDKLELTVPAGDFILDSGREPVYLISGGVGITPMLSMLKTIAQEAPARPTTFLHASKNGTVHAFYDEVKNTMETLQRGEAIFVYENPTVEDRSRQKFHFDGYVTEEMIRELHAEPESKFYVCGPVPFMRAILNHLENIGVPAEKINYEFFGPAMDLKQKQSVGA</sequence>
<evidence type="ECO:0000256" key="10">
    <source>
        <dbReference type="ARBA" id="ARBA00023002"/>
    </source>
</evidence>
<dbReference type="SUPFAM" id="SSF52343">
    <property type="entry name" value="Ferredoxin reductase-like, C-terminal NADP-linked domain"/>
    <property type="match status" value="1"/>
</dbReference>
<feature type="region of interest" description="Reductase" evidence="15">
    <location>
        <begin position="149"/>
        <end position="409"/>
    </location>
</feature>
<evidence type="ECO:0000256" key="2">
    <source>
        <dbReference type="ARBA" id="ARBA00008414"/>
    </source>
</evidence>
<keyword evidence="19" id="KW-1185">Reference proteome</keyword>
<comment type="cofactor">
    <cofactor evidence="15">
        <name>FAD</name>
        <dbReference type="ChEBI" id="CHEBI:57692"/>
    </cofactor>
    <text evidence="15">Binds 1 FAD per subunit.</text>
</comment>
<keyword evidence="7 15" id="KW-0479">Metal-binding</keyword>
<dbReference type="EMBL" id="JAFBED010000005">
    <property type="protein sequence ID" value="MBM7620807.1"/>
    <property type="molecule type" value="Genomic_DNA"/>
</dbReference>
<evidence type="ECO:0000256" key="9">
    <source>
        <dbReference type="ARBA" id="ARBA00022857"/>
    </source>
</evidence>
<comment type="catalytic activity">
    <reaction evidence="13 15">
        <text>2 nitric oxide + NADH + 2 O2 = 2 nitrate + NAD(+) + H(+)</text>
        <dbReference type="Rhea" id="RHEA:19469"/>
        <dbReference type="ChEBI" id="CHEBI:15378"/>
        <dbReference type="ChEBI" id="CHEBI:15379"/>
        <dbReference type="ChEBI" id="CHEBI:16480"/>
        <dbReference type="ChEBI" id="CHEBI:17632"/>
        <dbReference type="ChEBI" id="CHEBI:57540"/>
        <dbReference type="ChEBI" id="CHEBI:57945"/>
        <dbReference type="EC" id="1.14.12.17"/>
    </reaction>
</comment>
<evidence type="ECO:0000256" key="8">
    <source>
        <dbReference type="ARBA" id="ARBA00022827"/>
    </source>
</evidence>
<feature type="binding site" evidence="15">
    <location>
        <begin position="273"/>
        <end position="278"/>
    </location>
    <ligand>
        <name>NADP(+)</name>
        <dbReference type="ChEBI" id="CHEBI:58349"/>
    </ligand>
</feature>
<feature type="site" description="Influences the redox potential of the prosthetic heme and FAD groups" evidence="15">
    <location>
        <position position="84"/>
    </location>
</feature>
<feature type="binding site" description="proximal binding residue" evidence="15">
    <location>
        <position position="85"/>
    </location>
    <ligand>
        <name>heme b</name>
        <dbReference type="ChEBI" id="CHEBI:60344"/>
    </ligand>
    <ligandPart>
        <name>Fe</name>
        <dbReference type="ChEBI" id="CHEBI:18248"/>
    </ligandPart>
</feature>
<dbReference type="PROSITE" id="PS51384">
    <property type="entry name" value="FAD_FR"/>
    <property type="match status" value="1"/>
</dbReference>
<evidence type="ECO:0000256" key="6">
    <source>
        <dbReference type="ARBA" id="ARBA00022630"/>
    </source>
</evidence>
<comment type="cofactor">
    <cofactor evidence="15">
        <name>heme b</name>
        <dbReference type="ChEBI" id="CHEBI:60344"/>
    </cofactor>
    <text evidence="15">Binds 1 heme b (iron(II)-protoporphyrin IX) group per subunit.</text>
</comment>
<comment type="domain">
    <text evidence="15">Consists of two distinct domains; an N-terminal heme-containing oxygen-binding domain and a C-terminal reductase domain with binding sites for FAD and NAD(P)H.</text>
</comment>
<dbReference type="InterPro" id="IPR001709">
    <property type="entry name" value="Flavoprot_Pyr_Nucl_cyt_Rdtase"/>
</dbReference>
<accession>A0ABS2P2F3</accession>
<feature type="site" description="Influences the redox potential of the prosthetic heme and FAD groups" evidence="15">
    <location>
        <position position="393"/>
    </location>
</feature>
<keyword evidence="3 15" id="KW-0813">Transport</keyword>
<comment type="catalytic activity">
    <reaction evidence="14 15">
        <text>2 nitric oxide + NADPH + 2 O2 = 2 nitrate + NADP(+) + H(+)</text>
        <dbReference type="Rhea" id="RHEA:19465"/>
        <dbReference type="ChEBI" id="CHEBI:15378"/>
        <dbReference type="ChEBI" id="CHEBI:15379"/>
        <dbReference type="ChEBI" id="CHEBI:16480"/>
        <dbReference type="ChEBI" id="CHEBI:17632"/>
        <dbReference type="ChEBI" id="CHEBI:57783"/>
        <dbReference type="ChEBI" id="CHEBI:58349"/>
        <dbReference type="EC" id="1.14.12.17"/>
    </reaction>
</comment>
<evidence type="ECO:0000256" key="14">
    <source>
        <dbReference type="ARBA" id="ARBA00049433"/>
    </source>
</evidence>
<dbReference type="Gene3D" id="2.40.30.10">
    <property type="entry name" value="Translation factors"/>
    <property type="match status" value="1"/>
</dbReference>
<dbReference type="InterPro" id="IPR008333">
    <property type="entry name" value="Cbr1-like_FAD-bd_dom"/>
</dbReference>
<dbReference type="InterPro" id="IPR039261">
    <property type="entry name" value="FNR_nucleotide-bd"/>
</dbReference>
<dbReference type="PANTHER" id="PTHR43396">
    <property type="entry name" value="FLAVOHEMOPROTEIN"/>
    <property type="match status" value="1"/>
</dbReference>
<evidence type="ECO:0000256" key="3">
    <source>
        <dbReference type="ARBA" id="ARBA00022448"/>
    </source>
</evidence>
<dbReference type="CDD" id="cd06184">
    <property type="entry name" value="flavohem_like_fad_nad_binding"/>
    <property type="match status" value="1"/>
</dbReference>
<dbReference type="InterPro" id="IPR009050">
    <property type="entry name" value="Globin-like_sf"/>
</dbReference>
<keyword evidence="12 15" id="KW-0520">NAD</keyword>
<dbReference type="InterPro" id="IPR001433">
    <property type="entry name" value="OxRdtase_FAD/NAD-bd"/>
</dbReference>
<feature type="active site" description="Charge relay system" evidence="15">
    <location>
        <position position="95"/>
    </location>
</feature>
<dbReference type="InterPro" id="IPR017938">
    <property type="entry name" value="Riboflavin_synthase-like_b-brl"/>
</dbReference>
<feature type="domain" description="FAD-binding FR-type" evidence="17">
    <location>
        <begin position="152"/>
        <end position="261"/>
    </location>
</feature>
<evidence type="ECO:0000313" key="19">
    <source>
        <dbReference type="Proteomes" id="UP000737402"/>
    </source>
</evidence>
<dbReference type="RefSeq" id="WP_204416899.1">
    <property type="nucleotide sequence ID" value="NZ_JAFBED010000005.1"/>
</dbReference>
<evidence type="ECO:0000256" key="13">
    <source>
        <dbReference type="ARBA" id="ARBA00048649"/>
    </source>
</evidence>
<evidence type="ECO:0000259" key="16">
    <source>
        <dbReference type="PROSITE" id="PS01033"/>
    </source>
</evidence>
<dbReference type="Gene3D" id="3.40.50.80">
    <property type="entry name" value="Nucleotide-binding domain of ferredoxin-NADP reductase (FNR) module"/>
    <property type="match status" value="1"/>
</dbReference>
<feature type="binding site" evidence="15">
    <location>
        <begin position="394"/>
        <end position="397"/>
    </location>
    <ligand>
        <name>FAD</name>
        <dbReference type="ChEBI" id="CHEBI:57692"/>
    </ligand>
</feature>
<reference evidence="18 19" key="1">
    <citation type="submission" date="2021-01" db="EMBL/GenBank/DDBJ databases">
        <title>Genomic Encyclopedia of Type Strains, Phase IV (KMG-IV): sequencing the most valuable type-strain genomes for metagenomic binning, comparative biology and taxonomic classification.</title>
        <authorList>
            <person name="Goeker M."/>
        </authorList>
    </citation>
    <scope>NUCLEOTIDE SEQUENCE [LARGE SCALE GENOMIC DNA]</scope>
    <source>
        <strain evidence="18 19">DSM 25879</strain>
    </source>
</reference>
<comment type="similarity">
    <text evidence="2 15">Belongs to the globin family. Two-domain flavohemoproteins subfamily.</text>
</comment>
<keyword evidence="8 15" id="KW-0274">FAD</keyword>
<dbReference type="InterPro" id="IPR023950">
    <property type="entry name" value="Hmp"/>
</dbReference>
<dbReference type="SUPFAM" id="SSF63380">
    <property type="entry name" value="Riboflavin synthase domain-like"/>
    <property type="match status" value="1"/>
</dbReference>
<dbReference type="Pfam" id="PF00970">
    <property type="entry name" value="FAD_binding_6"/>
    <property type="match status" value="1"/>
</dbReference>
<dbReference type="PROSITE" id="PS01033">
    <property type="entry name" value="GLOBIN"/>
    <property type="match status" value="1"/>
</dbReference>
<keyword evidence="4 15" id="KW-0349">Heme</keyword>
<comment type="similarity">
    <text evidence="1 15">In the C-terminal section; belongs to the flavoprotein pyridine nucleotide cytochrome reductase family.</text>
</comment>
<proteinExistence type="inferred from homology"/>
<dbReference type="SUPFAM" id="SSF46458">
    <property type="entry name" value="Globin-like"/>
    <property type="match status" value="1"/>
</dbReference>
<gene>
    <name evidence="15" type="primary">hmp</name>
    <name evidence="18" type="ORF">JOC95_002662</name>
</gene>
<name>A0ABS2P2F3_9BACI</name>
<comment type="caution">
    <text evidence="18">The sequence shown here is derived from an EMBL/GenBank/DDBJ whole genome shotgun (WGS) entry which is preliminary data.</text>
</comment>
<dbReference type="GO" id="GO:0008941">
    <property type="term" value="F:nitric oxide dioxygenase NAD(P)H activity"/>
    <property type="evidence" value="ECO:0007669"/>
    <property type="project" value="UniProtKB-EC"/>
</dbReference>
<keyword evidence="6 15" id="KW-0285">Flavoprotein</keyword>
<evidence type="ECO:0000259" key="17">
    <source>
        <dbReference type="PROSITE" id="PS51384"/>
    </source>
</evidence>
<dbReference type="NCBIfam" id="NF009805">
    <property type="entry name" value="PRK13289.1"/>
    <property type="match status" value="1"/>
</dbReference>
<evidence type="ECO:0000256" key="4">
    <source>
        <dbReference type="ARBA" id="ARBA00022617"/>
    </source>
</evidence>
<feature type="site" description="Involved in heme-bound ligand stabilization and O-O bond activation" evidence="15">
    <location>
        <position position="29"/>
    </location>
</feature>
<keyword evidence="5 15" id="KW-0561">Oxygen transport</keyword>
<dbReference type="HAMAP" id="MF_01252">
    <property type="entry name" value="Hmp"/>
    <property type="match status" value="1"/>
</dbReference>
<feature type="domain" description="Globin" evidence="16">
    <location>
        <begin position="1"/>
        <end position="138"/>
    </location>
</feature>
<evidence type="ECO:0000256" key="12">
    <source>
        <dbReference type="ARBA" id="ARBA00023027"/>
    </source>
</evidence>
<evidence type="ECO:0000256" key="5">
    <source>
        <dbReference type="ARBA" id="ARBA00022621"/>
    </source>
</evidence>
<dbReference type="PRINTS" id="PR00409">
    <property type="entry name" value="PHDIOXRDTASE"/>
</dbReference>
<keyword evidence="9 15" id="KW-0521">NADP</keyword>
<comment type="function">
    <text evidence="15">Is involved in NO detoxification in an aerobic process, termed nitric oxide dioxygenase (NOD) reaction that utilizes O(2) and NAD(P)H to convert NO to nitrate, which protects the bacterium from various noxious nitrogen compounds. Therefore, plays a central role in the inducible response to nitrosative stress.</text>
</comment>
<dbReference type="Pfam" id="PF00042">
    <property type="entry name" value="Globin"/>
    <property type="match status" value="1"/>
</dbReference>
<keyword evidence="18" id="KW-0223">Dioxygenase</keyword>
<evidence type="ECO:0000256" key="7">
    <source>
        <dbReference type="ARBA" id="ARBA00022723"/>
    </source>
</evidence>
<feature type="active site" description="Charge relay system" evidence="15">
    <location>
        <position position="137"/>
    </location>
</feature>
<protein>
    <recommendedName>
        <fullName evidence="15">Flavohemoprotein</fullName>
    </recommendedName>
    <alternativeName>
        <fullName evidence="15">Flavohemoglobin</fullName>
    </alternativeName>
    <alternativeName>
        <fullName evidence="15">Hemoglobin-like protein</fullName>
    </alternativeName>
    <alternativeName>
        <fullName evidence="15">Nitric oxide dioxygenase</fullName>
        <shortName evidence="15">NO oxygenase</shortName>
        <shortName evidence="15">NOD</shortName>
        <ecNumber evidence="15">1.14.12.17</ecNumber>
    </alternativeName>
</protein>
<keyword evidence="10 15" id="KW-0560">Oxidoreductase</keyword>
<dbReference type="EC" id="1.14.12.17" evidence="15"/>